<dbReference type="InterPro" id="IPR006056">
    <property type="entry name" value="RidA"/>
</dbReference>
<accession>F7YXA3</accession>
<dbReference type="SUPFAM" id="SSF55298">
    <property type="entry name" value="YjgF-like"/>
    <property type="match status" value="1"/>
</dbReference>
<dbReference type="PANTHER" id="PTHR11803:SF39">
    <property type="entry name" value="2-IMINOBUTANOATE_2-IMINOPROPANOATE DEAMINASE"/>
    <property type="match status" value="1"/>
</dbReference>
<protein>
    <submittedName>
        <fullName evidence="2">Endoribonuclease L-PSP</fullName>
    </submittedName>
</protein>
<dbReference type="AlphaFoldDB" id="F7YXA3"/>
<sequence length="129" mass="13976">MKIVSTDQAPKAIGPYSQAVEVNGFVFVSGQIPIDPATGQLVDGDIKKQTERIFENIKAILKAAGCDLSNVVKATVFATDINDFSQINEVYSKYFDQHKPARSFVQVSALPKGAKVEIEVIAFKGDKNG</sequence>
<dbReference type="InterPro" id="IPR035959">
    <property type="entry name" value="RutC-like_sf"/>
</dbReference>
<dbReference type="PANTHER" id="PTHR11803">
    <property type="entry name" value="2-IMINOBUTANOATE/2-IMINOPROPANOATE DEAMINASE RIDA"/>
    <property type="match status" value="1"/>
</dbReference>
<dbReference type="EMBL" id="CP002351">
    <property type="protein sequence ID" value="AEH51400.1"/>
    <property type="molecule type" value="Genomic_DNA"/>
</dbReference>
<reference evidence="2 3" key="1">
    <citation type="submission" date="2010-11" db="EMBL/GenBank/DDBJ databases">
        <title>The complete genome of Thermotoga thermarum DSM 5069.</title>
        <authorList>
            <consortium name="US DOE Joint Genome Institute (JGI-PGF)"/>
            <person name="Lucas S."/>
            <person name="Copeland A."/>
            <person name="Lapidus A."/>
            <person name="Bruce D."/>
            <person name="Goodwin L."/>
            <person name="Pitluck S."/>
            <person name="Kyrpides N."/>
            <person name="Mavromatis K."/>
            <person name="Ivanova N."/>
            <person name="Zeytun A."/>
            <person name="Brettin T."/>
            <person name="Detter J.C."/>
            <person name="Tapia R."/>
            <person name="Han C."/>
            <person name="Land M."/>
            <person name="Hauser L."/>
            <person name="Markowitz V."/>
            <person name="Cheng J.-F."/>
            <person name="Hugenholtz P."/>
            <person name="Woyke T."/>
            <person name="Wu D."/>
            <person name="Spring S."/>
            <person name="Schroeder M."/>
            <person name="Brambilla E."/>
            <person name="Klenk H.-P."/>
            <person name="Eisen J.A."/>
        </authorList>
    </citation>
    <scope>NUCLEOTIDE SEQUENCE [LARGE SCALE GENOMIC DNA]</scope>
    <source>
        <strain evidence="2 3">DSM 5069</strain>
    </source>
</reference>
<evidence type="ECO:0000313" key="3">
    <source>
        <dbReference type="Proteomes" id="UP000006804"/>
    </source>
</evidence>
<dbReference type="STRING" id="688269.Theth_1336"/>
<dbReference type="PATRIC" id="fig|688269.3.peg.1375"/>
<dbReference type="CDD" id="cd00448">
    <property type="entry name" value="YjgF_YER057c_UK114_family"/>
    <property type="match status" value="1"/>
</dbReference>
<dbReference type="GO" id="GO:0005829">
    <property type="term" value="C:cytosol"/>
    <property type="evidence" value="ECO:0007669"/>
    <property type="project" value="TreeGrafter"/>
</dbReference>
<dbReference type="NCBIfam" id="TIGR00004">
    <property type="entry name" value="Rid family detoxifying hydrolase"/>
    <property type="match status" value="1"/>
</dbReference>
<dbReference type="PROSITE" id="PS01094">
    <property type="entry name" value="UPF0076"/>
    <property type="match status" value="1"/>
</dbReference>
<name>F7YXA3_9THEM</name>
<evidence type="ECO:0000313" key="2">
    <source>
        <dbReference type="EMBL" id="AEH51400.1"/>
    </source>
</evidence>
<dbReference type="InterPro" id="IPR006175">
    <property type="entry name" value="YjgF/YER057c/UK114"/>
</dbReference>
<dbReference type="RefSeq" id="WP_013932616.1">
    <property type="nucleotide sequence ID" value="NC_015707.1"/>
</dbReference>
<evidence type="ECO:0000256" key="1">
    <source>
        <dbReference type="ARBA" id="ARBA00010552"/>
    </source>
</evidence>
<dbReference type="OrthoDB" id="9803101at2"/>
<comment type="similarity">
    <text evidence="1">Belongs to the RutC family.</text>
</comment>
<dbReference type="KEGG" id="tta:Theth_1336"/>
<dbReference type="HOGENOM" id="CLU_100715_7_3_0"/>
<dbReference type="FunFam" id="3.30.1330.40:FF:000001">
    <property type="entry name" value="L-PSP family endoribonuclease"/>
    <property type="match status" value="1"/>
</dbReference>
<dbReference type="eggNOG" id="COG0251">
    <property type="taxonomic scope" value="Bacteria"/>
</dbReference>
<dbReference type="Pfam" id="PF01042">
    <property type="entry name" value="Ribonuc_L-PSP"/>
    <property type="match status" value="1"/>
</dbReference>
<dbReference type="Proteomes" id="UP000006804">
    <property type="component" value="Chromosome"/>
</dbReference>
<organism evidence="2 3">
    <name type="scientific">Pseudothermotoga thermarum DSM 5069</name>
    <dbReference type="NCBI Taxonomy" id="688269"/>
    <lineage>
        <taxon>Bacteria</taxon>
        <taxon>Thermotogati</taxon>
        <taxon>Thermotogota</taxon>
        <taxon>Thermotogae</taxon>
        <taxon>Thermotogales</taxon>
        <taxon>Thermotogaceae</taxon>
        <taxon>Pseudothermotoga</taxon>
    </lineage>
</organism>
<gene>
    <name evidence="2" type="ORF">Theth_1336</name>
</gene>
<keyword evidence="3" id="KW-1185">Reference proteome</keyword>
<dbReference type="GO" id="GO:0019239">
    <property type="term" value="F:deaminase activity"/>
    <property type="evidence" value="ECO:0007669"/>
    <property type="project" value="TreeGrafter"/>
</dbReference>
<proteinExistence type="inferred from homology"/>
<dbReference type="InterPro" id="IPR019897">
    <property type="entry name" value="RidA_CS"/>
</dbReference>
<dbReference type="Gene3D" id="3.30.1330.40">
    <property type="entry name" value="RutC-like"/>
    <property type="match status" value="1"/>
</dbReference>